<gene>
    <name evidence="2" type="ORF">SAMN02746098_02002</name>
</gene>
<organism evidence="2 3">
    <name type="scientific">Desulfosporosinus lacus DSM 15449</name>
    <dbReference type="NCBI Taxonomy" id="1121420"/>
    <lineage>
        <taxon>Bacteria</taxon>
        <taxon>Bacillati</taxon>
        <taxon>Bacillota</taxon>
        <taxon>Clostridia</taxon>
        <taxon>Eubacteriales</taxon>
        <taxon>Desulfitobacteriaceae</taxon>
        <taxon>Desulfosporosinus</taxon>
    </lineage>
</organism>
<keyword evidence="1" id="KW-0472">Membrane</keyword>
<evidence type="ECO:0000313" key="3">
    <source>
        <dbReference type="Proteomes" id="UP000183954"/>
    </source>
</evidence>
<dbReference type="EMBL" id="FQXJ01000006">
    <property type="protein sequence ID" value="SHH98835.1"/>
    <property type="molecule type" value="Genomic_DNA"/>
</dbReference>
<dbReference type="AlphaFoldDB" id="A0A1M5XG28"/>
<name>A0A1M5XG28_9FIRM</name>
<reference evidence="3" key="1">
    <citation type="submission" date="2016-11" db="EMBL/GenBank/DDBJ databases">
        <authorList>
            <person name="Varghese N."/>
            <person name="Submissions S."/>
        </authorList>
    </citation>
    <scope>NUCLEOTIDE SEQUENCE [LARGE SCALE GENOMIC DNA]</scope>
    <source>
        <strain evidence="3">DSM 15449</strain>
    </source>
</reference>
<dbReference type="Pfam" id="PF04143">
    <property type="entry name" value="Sulf_transp"/>
    <property type="match status" value="1"/>
</dbReference>
<sequence>MSINSAFHSQRKWNIGFILFLTLLLLLLSQISIRLTLITALGISLGFVLQKSRFCLVSALRDPILIGMTQLTRAFLLLLGISILGFALVSWGASQSNIPLSLNIFPMGVHTVVGGLLFGIGMVLAGGCSTGIIIRIGEGFAMQMLAFFGLAVGSVLGERSLKSWRYTFGEWPGIFLPDIFGWVPTLILELIVLLTLWQLARWWQKKQLGE</sequence>
<dbReference type="InterPro" id="IPR007272">
    <property type="entry name" value="Sulf_transp_TsuA/YedE"/>
</dbReference>
<feature type="transmembrane region" description="Helical" evidence="1">
    <location>
        <begin position="71"/>
        <end position="92"/>
    </location>
</feature>
<dbReference type="Proteomes" id="UP000183954">
    <property type="component" value="Unassembled WGS sequence"/>
</dbReference>
<feature type="transmembrane region" description="Helical" evidence="1">
    <location>
        <begin position="12"/>
        <end position="31"/>
    </location>
</feature>
<proteinExistence type="predicted"/>
<feature type="transmembrane region" description="Helical" evidence="1">
    <location>
        <begin position="104"/>
        <end position="128"/>
    </location>
</feature>
<evidence type="ECO:0000256" key="1">
    <source>
        <dbReference type="SAM" id="Phobius"/>
    </source>
</evidence>
<keyword evidence="1" id="KW-0812">Transmembrane</keyword>
<keyword evidence="3" id="KW-1185">Reference proteome</keyword>
<dbReference type="STRING" id="1121420.SAMN02746098_02002"/>
<dbReference type="RefSeq" id="WP_242947509.1">
    <property type="nucleotide sequence ID" value="NZ_FQXJ01000006.1"/>
</dbReference>
<feature type="transmembrane region" description="Helical" evidence="1">
    <location>
        <begin position="140"/>
        <end position="159"/>
    </location>
</feature>
<evidence type="ECO:0000313" key="2">
    <source>
        <dbReference type="EMBL" id="SHH98835.1"/>
    </source>
</evidence>
<protein>
    <submittedName>
        <fullName evidence="2">Uncharacterized protein</fullName>
    </submittedName>
</protein>
<feature type="transmembrane region" description="Helical" evidence="1">
    <location>
        <begin position="179"/>
        <end position="200"/>
    </location>
</feature>
<accession>A0A1M5XG28</accession>
<keyword evidence="1" id="KW-1133">Transmembrane helix</keyword>